<accession>A0A918JEC9</accession>
<evidence type="ECO:0000256" key="1">
    <source>
        <dbReference type="SAM" id="Phobius"/>
    </source>
</evidence>
<feature type="domain" description="DUF2061" evidence="2">
    <location>
        <begin position="40"/>
        <end position="87"/>
    </location>
</feature>
<feature type="transmembrane region" description="Helical" evidence="1">
    <location>
        <begin position="44"/>
        <end position="70"/>
    </location>
</feature>
<protein>
    <recommendedName>
        <fullName evidence="2">DUF2061 domain-containing protein</fullName>
    </recommendedName>
</protein>
<gene>
    <name evidence="3" type="ORF">GCM10011450_02820</name>
</gene>
<reference evidence="3" key="1">
    <citation type="journal article" date="2014" name="Int. J. Syst. Evol. Microbiol.">
        <title>Complete genome sequence of Corynebacterium casei LMG S-19264T (=DSM 44701T), isolated from a smear-ripened cheese.</title>
        <authorList>
            <consortium name="US DOE Joint Genome Institute (JGI-PGF)"/>
            <person name="Walter F."/>
            <person name="Albersmeier A."/>
            <person name="Kalinowski J."/>
            <person name="Ruckert C."/>
        </authorList>
    </citation>
    <scope>NUCLEOTIDE SEQUENCE</scope>
    <source>
        <strain evidence="3">KCTC 23732</strain>
    </source>
</reference>
<keyword evidence="1" id="KW-0812">Transmembrane</keyword>
<keyword evidence="1" id="KW-0472">Membrane</keyword>
<evidence type="ECO:0000313" key="3">
    <source>
        <dbReference type="EMBL" id="GGW76521.1"/>
    </source>
</evidence>
<dbReference type="InterPro" id="IPR018638">
    <property type="entry name" value="DUF2061_membrane"/>
</dbReference>
<dbReference type="Pfam" id="PF09834">
    <property type="entry name" value="DUF2061"/>
    <property type="match status" value="1"/>
</dbReference>
<comment type="caution">
    <text evidence="3">The sequence shown here is derived from an EMBL/GenBank/DDBJ whole genome shotgun (WGS) entry which is preliminary data.</text>
</comment>
<proteinExistence type="predicted"/>
<evidence type="ECO:0000259" key="2">
    <source>
        <dbReference type="Pfam" id="PF09834"/>
    </source>
</evidence>
<organism evidence="3 4">
    <name type="scientific">Advenella faeciporci</name>
    <dbReference type="NCBI Taxonomy" id="797535"/>
    <lineage>
        <taxon>Bacteria</taxon>
        <taxon>Pseudomonadati</taxon>
        <taxon>Pseudomonadota</taxon>
        <taxon>Betaproteobacteria</taxon>
        <taxon>Burkholderiales</taxon>
        <taxon>Alcaligenaceae</taxon>
    </lineage>
</organism>
<dbReference type="AlphaFoldDB" id="A0A918JEC9"/>
<sequence>MINFIYIGNLDFPFHLFNNNDYHLIHEFSLGNKMIIIEKISQTLLHMSVAFTVTFVFTGSVSVGGLAALVEPVCNVLLLPLHDRAWKRIRMRLAKSNTNTALAS</sequence>
<keyword evidence="4" id="KW-1185">Reference proteome</keyword>
<name>A0A918JEC9_9BURK</name>
<reference evidence="3" key="2">
    <citation type="submission" date="2020-09" db="EMBL/GenBank/DDBJ databases">
        <authorList>
            <person name="Sun Q."/>
            <person name="Kim S."/>
        </authorList>
    </citation>
    <scope>NUCLEOTIDE SEQUENCE</scope>
    <source>
        <strain evidence="3">KCTC 23732</strain>
    </source>
</reference>
<dbReference type="EMBL" id="BMYS01000001">
    <property type="protein sequence ID" value="GGW76521.1"/>
    <property type="molecule type" value="Genomic_DNA"/>
</dbReference>
<dbReference type="Proteomes" id="UP000608345">
    <property type="component" value="Unassembled WGS sequence"/>
</dbReference>
<evidence type="ECO:0000313" key="4">
    <source>
        <dbReference type="Proteomes" id="UP000608345"/>
    </source>
</evidence>
<keyword evidence="1" id="KW-1133">Transmembrane helix</keyword>